<comment type="caution">
    <text evidence="1">The sequence shown here is derived from an EMBL/GenBank/DDBJ whole genome shotgun (WGS) entry which is preliminary data.</text>
</comment>
<sequence>MDGDAITDSSRVAKPTALFYNLLGCSLGDGGDKFKNLKFSWLKANFGPLSSNETKREKMCATQAYILQLIGGHVPNIPTKRLIIFRA</sequence>
<protein>
    <submittedName>
        <fullName evidence="1">Uncharacterized protein</fullName>
    </submittedName>
</protein>
<dbReference type="EMBL" id="JAIQCV010000004">
    <property type="protein sequence ID" value="KAH1107928.1"/>
    <property type="molecule type" value="Genomic_DNA"/>
</dbReference>
<reference evidence="1 2" key="1">
    <citation type="journal article" date="2021" name="Plant Biotechnol. J.">
        <title>Multi-omics assisted identification of the key and species-specific regulatory components of drought-tolerant mechanisms in Gossypium stocksii.</title>
        <authorList>
            <person name="Yu D."/>
            <person name="Ke L."/>
            <person name="Zhang D."/>
            <person name="Wu Y."/>
            <person name="Sun Y."/>
            <person name="Mei J."/>
            <person name="Sun J."/>
            <person name="Sun Y."/>
        </authorList>
    </citation>
    <scope>NUCLEOTIDE SEQUENCE [LARGE SCALE GENOMIC DNA]</scope>
    <source>
        <strain evidence="2">cv. E1</strain>
        <tissue evidence="1">Leaf</tissue>
    </source>
</reference>
<organism evidence="1 2">
    <name type="scientific">Gossypium stocksii</name>
    <dbReference type="NCBI Taxonomy" id="47602"/>
    <lineage>
        <taxon>Eukaryota</taxon>
        <taxon>Viridiplantae</taxon>
        <taxon>Streptophyta</taxon>
        <taxon>Embryophyta</taxon>
        <taxon>Tracheophyta</taxon>
        <taxon>Spermatophyta</taxon>
        <taxon>Magnoliopsida</taxon>
        <taxon>eudicotyledons</taxon>
        <taxon>Gunneridae</taxon>
        <taxon>Pentapetalae</taxon>
        <taxon>rosids</taxon>
        <taxon>malvids</taxon>
        <taxon>Malvales</taxon>
        <taxon>Malvaceae</taxon>
        <taxon>Malvoideae</taxon>
        <taxon>Gossypium</taxon>
    </lineage>
</organism>
<proteinExistence type="predicted"/>
<keyword evidence="2" id="KW-1185">Reference proteome</keyword>
<dbReference type="OrthoDB" id="1936739at2759"/>
<dbReference type="Proteomes" id="UP000828251">
    <property type="component" value="Unassembled WGS sequence"/>
</dbReference>
<evidence type="ECO:0000313" key="1">
    <source>
        <dbReference type="EMBL" id="KAH1107928.1"/>
    </source>
</evidence>
<dbReference type="AlphaFoldDB" id="A0A9D3W4P6"/>
<gene>
    <name evidence="1" type="ORF">J1N35_011696</name>
</gene>
<name>A0A9D3W4P6_9ROSI</name>
<accession>A0A9D3W4P6</accession>
<evidence type="ECO:0000313" key="2">
    <source>
        <dbReference type="Proteomes" id="UP000828251"/>
    </source>
</evidence>